<feature type="transmembrane region" description="Helical" evidence="5">
    <location>
        <begin position="266"/>
        <end position="284"/>
    </location>
</feature>
<gene>
    <name evidence="7" type="ORF">SAMN05660690_1770</name>
</gene>
<dbReference type="RefSeq" id="WP_245691987.1">
    <property type="nucleotide sequence ID" value="NZ_FMZF01000002.1"/>
</dbReference>
<protein>
    <submittedName>
        <fullName evidence="7">Major Facilitator Superfamily protein</fullName>
    </submittedName>
</protein>
<feature type="transmembrane region" description="Helical" evidence="5">
    <location>
        <begin position="296"/>
        <end position="315"/>
    </location>
</feature>
<dbReference type="Pfam" id="PF07690">
    <property type="entry name" value="MFS_1"/>
    <property type="match status" value="2"/>
</dbReference>
<dbReference type="GO" id="GO:0005886">
    <property type="term" value="C:plasma membrane"/>
    <property type="evidence" value="ECO:0007669"/>
    <property type="project" value="UniProtKB-SubCell"/>
</dbReference>
<evidence type="ECO:0000256" key="2">
    <source>
        <dbReference type="ARBA" id="ARBA00022692"/>
    </source>
</evidence>
<feature type="transmembrane region" description="Helical" evidence="5">
    <location>
        <begin position="385"/>
        <end position="404"/>
    </location>
</feature>
<feature type="transmembrane region" description="Helical" evidence="5">
    <location>
        <begin position="356"/>
        <end position="379"/>
    </location>
</feature>
<evidence type="ECO:0000259" key="6">
    <source>
        <dbReference type="PROSITE" id="PS50850"/>
    </source>
</evidence>
<dbReference type="CDD" id="cd06174">
    <property type="entry name" value="MFS"/>
    <property type="match status" value="1"/>
</dbReference>
<dbReference type="InterPro" id="IPR011701">
    <property type="entry name" value="MFS"/>
</dbReference>
<comment type="subcellular location">
    <subcellularLocation>
        <location evidence="1">Cell membrane</location>
        <topology evidence="1">Multi-pass membrane protein</topology>
    </subcellularLocation>
</comment>
<dbReference type="PANTHER" id="PTHR23528">
    <property type="match status" value="1"/>
</dbReference>
<feature type="transmembrane region" description="Helical" evidence="5">
    <location>
        <begin position="113"/>
        <end position="133"/>
    </location>
</feature>
<feature type="transmembrane region" description="Helical" evidence="5">
    <location>
        <begin position="226"/>
        <end position="246"/>
    </location>
</feature>
<dbReference type="PANTHER" id="PTHR23528:SF1">
    <property type="entry name" value="MAJOR FACILITATOR SUPERFAMILY (MFS) PROFILE DOMAIN-CONTAINING PROTEIN"/>
    <property type="match status" value="1"/>
</dbReference>
<proteinExistence type="predicted"/>
<keyword evidence="2 5" id="KW-0812">Transmembrane</keyword>
<keyword evidence="4 5" id="KW-0472">Membrane</keyword>
<dbReference type="InterPro" id="IPR020846">
    <property type="entry name" value="MFS_dom"/>
</dbReference>
<feature type="transmembrane region" description="Helical" evidence="5">
    <location>
        <begin position="12"/>
        <end position="33"/>
    </location>
</feature>
<dbReference type="Gene3D" id="1.20.1250.20">
    <property type="entry name" value="MFS general substrate transporter like domains"/>
    <property type="match status" value="2"/>
</dbReference>
<dbReference type="SUPFAM" id="SSF103473">
    <property type="entry name" value="MFS general substrate transporter"/>
    <property type="match status" value="1"/>
</dbReference>
<feature type="transmembrane region" description="Helical" evidence="5">
    <location>
        <begin position="87"/>
        <end position="107"/>
    </location>
</feature>
<dbReference type="GO" id="GO:0022857">
    <property type="term" value="F:transmembrane transporter activity"/>
    <property type="evidence" value="ECO:0007669"/>
    <property type="project" value="InterPro"/>
</dbReference>
<dbReference type="PROSITE" id="PS50850">
    <property type="entry name" value="MFS"/>
    <property type="match status" value="1"/>
</dbReference>
<evidence type="ECO:0000256" key="4">
    <source>
        <dbReference type="ARBA" id="ARBA00023136"/>
    </source>
</evidence>
<evidence type="ECO:0000313" key="8">
    <source>
        <dbReference type="Proteomes" id="UP000199416"/>
    </source>
</evidence>
<feature type="transmembrane region" description="Helical" evidence="5">
    <location>
        <begin position="321"/>
        <end position="344"/>
    </location>
</feature>
<keyword evidence="8" id="KW-1185">Reference proteome</keyword>
<evidence type="ECO:0000313" key="7">
    <source>
        <dbReference type="EMBL" id="SDC52738.1"/>
    </source>
</evidence>
<dbReference type="InterPro" id="IPR036259">
    <property type="entry name" value="MFS_trans_sf"/>
</dbReference>
<feature type="domain" description="Major facilitator superfamily (MFS) profile" evidence="6">
    <location>
        <begin position="225"/>
        <end position="410"/>
    </location>
</feature>
<evidence type="ECO:0000256" key="1">
    <source>
        <dbReference type="ARBA" id="ARBA00004651"/>
    </source>
</evidence>
<evidence type="ECO:0000256" key="3">
    <source>
        <dbReference type="ARBA" id="ARBA00022989"/>
    </source>
</evidence>
<reference evidence="8" key="1">
    <citation type="submission" date="2016-10" db="EMBL/GenBank/DDBJ databases">
        <authorList>
            <person name="Varghese N."/>
            <person name="Submissions S."/>
        </authorList>
    </citation>
    <scope>NUCLEOTIDE SEQUENCE [LARGE SCALE GENOMIC DNA]</scope>
    <source>
        <strain evidence="8">DSM 45421</strain>
    </source>
</reference>
<dbReference type="Proteomes" id="UP000199416">
    <property type="component" value="Unassembled WGS sequence"/>
</dbReference>
<feature type="transmembrane region" description="Helical" evidence="5">
    <location>
        <begin position="173"/>
        <end position="194"/>
    </location>
</feature>
<keyword evidence="3 5" id="KW-1133">Transmembrane helix</keyword>
<dbReference type="EMBL" id="FMZF01000002">
    <property type="protein sequence ID" value="SDC52738.1"/>
    <property type="molecule type" value="Genomic_DNA"/>
</dbReference>
<dbReference type="AlphaFoldDB" id="A0A1G6MAX1"/>
<dbReference type="STRING" id="1190417.SAMN05660690_1770"/>
<evidence type="ECO:0000256" key="5">
    <source>
        <dbReference type="SAM" id="Phobius"/>
    </source>
</evidence>
<feature type="transmembrane region" description="Helical" evidence="5">
    <location>
        <begin position="145"/>
        <end position="167"/>
    </location>
</feature>
<sequence length="410" mass="42735">MRSAPTQRVGPRFVWLYAAGFTSTCLVLVAPLLVTLALKINSLVGAERAPEGLALVTGVGGLVAMVANPFFGKLSDRTPSPLGMRRPWMVIGLLGGSLGVLVVALAPSIPVVLAGWCLAQMLNNALLAAMVAVLPDQVPTAQRGLVSGVLGVCLPVASVGGTYLVQLVTGNQLAMFLVPCAVGGFFVLLFALTLDDRRLARAEKPAWSLRELAGTFYVSPRRNPDFAWAFVSRFLFVLAYAFLTTYQAYYLLQEVGSAEADVPRQIFLGTLAQSALVAVASVVGGRLSDRTGRRKAFVCVAALVYGSALFLLAIASGFDGYLVGMAVGGLGFGLYTAVDLALVADVLTSHDNAKDLGVLNIAGALPFSVAPALAPFVLSVADGDYGVLFGVAGTCAALAGAAILRVRRVR</sequence>
<name>A0A1G6MAX1_9ACTN</name>
<accession>A0A1G6MAX1</accession>
<feature type="transmembrane region" description="Helical" evidence="5">
    <location>
        <begin position="53"/>
        <end position="75"/>
    </location>
</feature>
<organism evidence="7 8">
    <name type="scientific">Geodermatophilus telluris</name>
    <dbReference type="NCBI Taxonomy" id="1190417"/>
    <lineage>
        <taxon>Bacteria</taxon>
        <taxon>Bacillati</taxon>
        <taxon>Actinomycetota</taxon>
        <taxon>Actinomycetes</taxon>
        <taxon>Geodermatophilales</taxon>
        <taxon>Geodermatophilaceae</taxon>
        <taxon>Geodermatophilus</taxon>
    </lineage>
</organism>